<name>A0A0D6A4H8_9LACO</name>
<dbReference type="EMBL" id="AP014808">
    <property type="protein sequence ID" value="BAQ57722.1"/>
    <property type="molecule type" value="Genomic_DNA"/>
</dbReference>
<dbReference type="Proteomes" id="UP000035709">
    <property type="component" value="Chromosome"/>
</dbReference>
<dbReference type="InterPro" id="IPR016181">
    <property type="entry name" value="Acyl_CoA_acyltransferase"/>
</dbReference>
<organism evidence="2 4">
    <name type="scientific">Lactobacillus acetotolerans</name>
    <dbReference type="NCBI Taxonomy" id="1600"/>
    <lineage>
        <taxon>Bacteria</taxon>
        <taxon>Bacillati</taxon>
        <taxon>Bacillota</taxon>
        <taxon>Bacilli</taxon>
        <taxon>Lactobacillales</taxon>
        <taxon>Lactobacillaceae</taxon>
        <taxon>Lactobacillus</taxon>
    </lineage>
</organism>
<feature type="domain" description="N-acetyltransferase" evidence="1">
    <location>
        <begin position="3"/>
        <end position="172"/>
    </location>
</feature>
<dbReference type="STRING" id="1600.LBAT_1333"/>
<evidence type="ECO:0000259" key="1">
    <source>
        <dbReference type="PROSITE" id="PS51186"/>
    </source>
</evidence>
<evidence type="ECO:0000313" key="2">
    <source>
        <dbReference type="EMBL" id="BAQ57722.1"/>
    </source>
</evidence>
<dbReference type="InterPro" id="IPR000182">
    <property type="entry name" value="GNAT_dom"/>
</dbReference>
<dbReference type="RefSeq" id="WP_056970650.1">
    <property type="nucleotide sequence ID" value="NZ_AP014808.1"/>
</dbReference>
<dbReference type="AlphaFoldDB" id="A0A0D6A4H8"/>
<protein>
    <submittedName>
        <fullName evidence="2 3">Acetyltransferase</fullName>
    </submittedName>
</protein>
<dbReference type="Pfam" id="PF00583">
    <property type="entry name" value="Acetyltransf_1"/>
    <property type="match status" value="1"/>
</dbReference>
<dbReference type="OrthoDB" id="9796381at2"/>
<evidence type="ECO:0000313" key="5">
    <source>
        <dbReference type="Proteomes" id="UP000325393"/>
    </source>
</evidence>
<proteinExistence type="predicted"/>
<dbReference type="PROSITE" id="PS51186">
    <property type="entry name" value="GNAT"/>
    <property type="match status" value="1"/>
</dbReference>
<reference evidence="3 5" key="2">
    <citation type="submission" date="2019-09" db="EMBL/GenBank/DDBJ databases">
        <title>Genome sequencing of Lactobacillus acetotolerans.</title>
        <authorList>
            <person name="Kim K."/>
        </authorList>
    </citation>
    <scope>NUCLEOTIDE SEQUENCE [LARGE SCALE GENOMIC DNA]</scope>
    <source>
        <strain evidence="3 5">LA749</strain>
    </source>
</reference>
<dbReference type="GO" id="GO:0016747">
    <property type="term" value="F:acyltransferase activity, transferring groups other than amino-acyl groups"/>
    <property type="evidence" value="ECO:0007669"/>
    <property type="project" value="InterPro"/>
</dbReference>
<evidence type="ECO:0000313" key="4">
    <source>
        <dbReference type="Proteomes" id="UP000035709"/>
    </source>
</evidence>
<dbReference type="Proteomes" id="UP000325393">
    <property type="component" value="Chromosome"/>
</dbReference>
<sequence>MAVYIRSAKINDLDEIMLIIDEAKQLLKSDGSPQWQDGTPNSDIFQEDIKKKRCYVLVVGKQIAGVAVLMTTKDPHYTNIEGGVWKDNRRRYATIHRIAISDRYRGQHLGEIFFSNLISHGVMLGIHNFRIDTHAMNKRMQHLIKKFGYHYRGIIYVNSTKNGARYAYELNL</sequence>
<evidence type="ECO:0000313" key="3">
    <source>
        <dbReference type="EMBL" id="QFG51694.1"/>
    </source>
</evidence>
<keyword evidence="4" id="KW-1185">Reference proteome</keyword>
<accession>A0A0D6A4H8</accession>
<dbReference type="Gene3D" id="3.40.630.30">
    <property type="match status" value="1"/>
</dbReference>
<gene>
    <name evidence="3" type="ORF">LA749_06720</name>
    <name evidence="2" type="ORF">LBAT_1333</name>
</gene>
<dbReference type="EMBL" id="CP044496">
    <property type="protein sequence ID" value="QFG51694.1"/>
    <property type="molecule type" value="Genomic_DNA"/>
</dbReference>
<dbReference type="KEGG" id="lae:LBAT_1333"/>
<dbReference type="GeneID" id="78212676"/>
<reference evidence="2 4" key="1">
    <citation type="submission" date="2015-03" db="EMBL/GenBank/DDBJ databases">
        <title>Complete genome sequence of Lactobacillus acetotolerans NBRC 13120.</title>
        <authorList>
            <person name="Toh H."/>
            <person name="Morita H."/>
            <person name="Fujita N."/>
        </authorList>
    </citation>
    <scope>NUCLEOTIDE SEQUENCE [LARGE SCALE GENOMIC DNA]</scope>
    <source>
        <strain evidence="2 4">NBRC 13120</strain>
    </source>
</reference>
<dbReference type="SUPFAM" id="SSF55729">
    <property type="entry name" value="Acyl-CoA N-acyltransferases (Nat)"/>
    <property type="match status" value="1"/>
</dbReference>
<dbReference type="PATRIC" id="fig|1600.4.peg.1360"/>
<keyword evidence="2" id="KW-0808">Transferase</keyword>